<comment type="similarity">
    <text evidence="2 9">Belongs to the glycosyl hydrolase 28 family.</text>
</comment>
<keyword evidence="3" id="KW-0134">Cell wall</keyword>
<dbReference type="InterPro" id="IPR012334">
    <property type="entry name" value="Pectin_lyas_fold"/>
</dbReference>
<dbReference type="Proteomes" id="UP000077755">
    <property type="component" value="Chromosome 3"/>
</dbReference>
<gene>
    <name evidence="11" type="ORF">DCAR_0310929</name>
</gene>
<keyword evidence="10" id="KW-0732">Signal</keyword>
<evidence type="ECO:0000256" key="2">
    <source>
        <dbReference type="ARBA" id="ARBA00008834"/>
    </source>
</evidence>
<dbReference type="SMART" id="SM00710">
    <property type="entry name" value="PbH1"/>
    <property type="match status" value="5"/>
</dbReference>
<keyword evidence="4" id="KW-0964">Secreted</keyword>
<evidence type="ECO:0000256" key="5">
    <source>
        <dbReference type="ARBA" id="ARBA00022801"/>
    </source>
</evidence>
<evidence type="ECO:0000256" key="3">
    <source>
        <dbReference type="ARBA" id="ARBA00022512"/>
    </source>
</evidence>
<keyword evidence="12" id="KW-1185">Reference proteome</keyword>
<accession>A0AAF1AQF3</accession>
<dbReference type="InterPro" id="IPR011050">
    <property type="entry name" value="Pectin_lyase_fold/virulence"/>
</dbReference>
<evidence type="ECO:0000256" key="7">
    <source>
        <dbReference type="ARBA" id="ARBA00023316"/>
    </source>
</evidence>
<dbReference type="GO" id="GO:0004650">
    <property type="term" value="F:polygalacturonase activity"/>
    <property type="evidence" value="ECO:0007669"/>
    <property type="project" value="InterPro"/>
</dbReference>
<dbReference type="PROSITE" id="PS00502">
    <property type="entry name" value="POLYGALACTURONASE"/>
    <property type="match status" value="1"/>
</dbReference>
<keyword evidence="6 9" id="KW-0326">Glycosidase</keyword>
<sequence>MSIVRKIFFLTMMLVLNTQVNCDGNTYSVTDYGAVSDGETDNTQSFMDTWKAACKAGGTMVIPAAKGNFFVNRIELDGPCSGQVTFQLDGVIVAPSGNPYRGSWFTFYSIDGLTVQGSGMFDGNGPSAWAQCPKCSPSIGLYAITNSHIQDITSLNSKGVHFVMVGGDGVTFEHLNITAPSDSPNTDGISMAKSSNIQVVDSYIGTGDDCVAIGQGSTDINISGVNCGPGHGISIGSIGKVEADKDVNGIHVQNCTLTSTQNGVRIKSWAPSYPVTVSNVTYEDITINNASNPIVIDQTYCFVNKQCPGDSQVQISDVKYIGVTGTSASQVAVNLQCSNSRTCQDIHLENIDLTLTEGGQASSNCANANVTYSGTQNPPPCNQ</sequence>
<evidence type="ECO:0000256" key="10">
    <source>
        <dbReference type="SAM" id="SignalP"/>
    </source>
</evidence>
<dbReference type="Gene3D" id="2.160.20.10">
    <property type="entry name" value="Single-stranded right-handed beta-helix, Pectin lyase-like"/>
    <property type="match status" value="1"/>
</dbReference>
<evidence type="ECO:0000256" key="9">
    <source>
        <dbReference type="RuleBase" id="RU361169"/>
    </source>
</evidence>
<keyword evidence="7" id="KW-0961">Cell wall biogenesis/degradation</keyword>
<dbReference type="FunFam" id="2.160.20.10:FF:000004">
    <property type="entry name" value="Pectin lyase-like superfamily protein"/>
    <property type="match status" value="1"/>
</dbReference>
<dbReference type="InterPro" id="IPR000743">
    <property type="entry name" value="Glyco_hydro_28"/>
</dbReference>
<feature type="signal peptide" evidence="10">
    <location>
        <begin position="1"/>
        <end position="22"/>
    </location>
</feature>
<dbReference type="EMBL" id="CP093345">
    <property type="protein sequence ID" value="WOG91679.1"/>
    <property type="molecule type" value="Genomic_DNA"/>
</dbReference>
<feature type="active site" evidence="8">
    <location>
        <position position="231"/>
    </location>
</feature>
<feature type="chain" id="PRO_5041911102" description="Polygalacturonase" evidence="10">
    <location>
        <begin position="23"/>
        <end position="383"/>
    </location>
</feature>
<evidence type="ECO:0000256" key="6">
    <source>
        <dbReference type="ARBA" id="ARBA00023295"/>
    </source>
</evidence>
<keyword evidence="5 9" id="KW-0378">Hydrolase</keyword>
<evidence type="ECO:0000256" key="4">
    <source>
        <dbReference type="ARBA" id="ARBA00022525"/>
    </source>
</evidence>
<dbReference type="GO" id="GO:0071555">
    <property type="term" value="P:cell wall organization"/>
    <property type="evidence" value="ECO:0007669"/>
    <property type="project" value="UniProtKB-KW"/>
</dbReference>
<reference evidence="11" key="2">
    <citation type="submission" date="2022-03" db="EMBL/GenBank/DDBJ databases">
        <title>Draft title - Genomic analysis of global carrot germplasm unveils the trajectory of domestication and the origin of high carotenoid orange carrot.</title>
        <authorList>
            <person name="Iorizzo M."/>
            <person name="Ellison S."/>
            <person name="Senalik D."/>
            <person name="Macko-Podgorni A."/>
            <person name="Grzebelus D."/>
            <person name="Bostan H."/>
            <person name="Rolling W."/>
            <person name="Curaba J."/>
            <person name="Simon P."/>
        </authorList>
    </citation>
    <scope>NUCLEOTIDE SEQUENCE</scope>
    <source>
        <tissue evidence="11">Leaf</tissue>
    </source>
</reference>
<evidence type="ECO:0008006" key="13">
    <source>
        <dbReference type="Google" id="ProtNLM"/>
    </source>
</evidence>
<proteinExistence type="inferred from homology"/>
<dbReference type="AlphaFoldDB" id="A0AAF1AQF3"/>
<dbReference type="GO" id="GO:0005975">
    <property type="term" value="P:carbohydrate metabolic process"/>
    <property type="evidence" value="ECO:0007669"/>
    <property type="project" value="InterPro"/>
</dbReference>
<dbReference type="Pfam" id="PF00295">
    <property type="entry name" value="Glyco_hydro_28"/>
    <property type="match status" value="1"/>
</dbReference>
<comment type="subcellular location">
    <subcellularLocation>
        <location evidence="1">Secreted</location>
        <location evidence="1">Cell wall</location>
    </subcellularLocation>
</comment>
<dbReference type="PANTHER" id="PTHR31375">
    <property type="match status" value="1"/>
</dbReference>
<reference evidence="11" key="1">
    <citation type="journal article" date="2016" name="Nat. Genet.">
        <title>A high-quality carrot genome assembly provides new insights into carotenoid accumulation and asterid genome evolution.</title>
        <authorList>
            <person name="Iorizzo M."/>
            <person name="Ellison S."/>
            <person name="Senalik D."/>
            <person name="Zeng P."/>
            <person name="Satapoomin P."/>
            <person name="Huang J."/>
            <person name="Bowman M."/>
            <person name="Iovene M."/>
            <person name="Sanseverino W."/>
            <person name="Cavagnaro P."/>
            <person name="Yildiz M."/>
            <person name="Macko-Podgorni A."/>
            <person name="Moranska E."/>
            <person name="Grzebelus E."/>
            <person name="Grzebelus D."/>
            <person name="Ashrafi H."/>
            <person name="Zheng Z."/>
            <person name="Cheng S."/>
            <person name="Spooner D."/>
            <person name="Van Deynze A."/>
            <person name="Simon P."/>
        </authorList>
    </citation>
    <scope>NUCLEOTIDE SEQUENCE</scope>
    <source>
        <tissue evidence="11">Leaf</tissue>
    </source>
</reference>
<name>A0AAF1AQF3_DAUCS</name>
<evidence type="ECO:0000313" key="12">
    <source>
        <dbReference type="Proteomes" id="UP000077755"/>
    </source>
</evidence>
<evidence type="ECO:0000256" key="1">
    <source>
        <dbReference type="ARBA" id="ARBA00004191"/>
    </source>
</evidence>
<protein>
    <recommendedName>
        <fullName evidence="13">Polygalacturonase</fullName>
    </recommendedName>
</protein>
<organism evidence="11 12">
    <name type="scientific">Daucus carota subsp. sativus</name>
    <name type="common">Carrot</name>
    <dbReference type="NCBI Taxonomy" id="79200"/>
    <lineage>
        <taxon>Eukaryota</taxon>
        <taxon>Viridiplantae</taxon>
        <taxon>Streptophyta</taxon>
        <taxon>Embryophyta</taxon>
        <taxon>Tracheophyta</taxon>
        <taxon>Spermatophyta</taxon>
        <taxon>Magnoliopsida</taxon>
        <taxon>eudicotyledons</taxon>
        <taxon>Gunneridae</taxon>
        <taxon>Pentapetalae</taxon>
        <taxon>asterids</taxon>
        <taxon>campanulids</taxon>
        <taxon>Apiales</taxon>
        <taxon>Apiaceae</taxon>
        <taxon>Apioideae</taxon>
        <taxon>Scandiceae</taxon>
        <taxon>Daucinae</taxon>
        <taxon>Daucus</taxon>
        <taxon>Daucus sect. Daucus</taxon>
    </lineage>
</organism>
<dbReference type="InterPro" id="IPR006626">
    <property type="entry name" value="PbH1"/>
</dbReference>
<evidence type="ECO:0000313" key="11">
    <source>
        <dbReference type="EMBL" id="WOG91679.1"/>
    </source>
</evidence>
<evidence type="ECO:0000256" key="8">
    <source>
        <dbReference type="PROSITE-ProRule" id="PRU10052"/>
    </source>
</evidence>
<dbReference type="SUPFAM" id="SSF51126">
    <property type="entry name" value="Pectin lyase-like"/>
    <property type="match status" value="1"/>
</dbReference>